<dbReference type="SUPFAM" id="SSF55729">
    <property type="entry name" value="Acyl-CoA N-acyltransferases (Nat)"/>
    <property type="match status" value="1"/>
</dbReference>
<reference evidence="2 3" key="1">
    <citation type="submission" date="2017-02" db="EMBL/GenBank/DDBJ databases">
        <authorList>
            <person name="Peterson S.W."/>
        </authorList>
    </citation>
    <scope>NUCLEOTIDE SEQUENCE [LARGE SCALE GENOMIC DNA]</scope>
    <source>
        <strain evidence="2 3">DSM 16080</strain>
    </source>
</reference>
<name>A0A1T4WYW0_9BACT</name>
<accession>A0A1T4WYW0</accession>
<feature type="domain" description="N-acetyltransferase" evidence="1">
    <location>
        <begin position="131"/>
        <end position="273"/>
    </location>
</feature>
<dbReference type="CDD" id="cd04301">
    <property type="entry name" value="NAT_SF"/>
    <property type="match status" value="1"/>
</dbReference>
<evidence type="ECO:0000259" key="1">
    <source>
        <dbReference type="PROSITE" id="PS51186"/>
    </source>
</evidence>
<dbReference type="OrthoDB" id="9796919at2"/>
<keyword evidence="3" id="KW-1185">Reference proteome</keyword>
<dbReference type="InterPro" id="IPR016181">
    <property type="entry name" value="Acyl_CoA_acyltransferase"/>
</dbReference>
<dbReference type="AlphaFoldDB" id="A0A1T4WYW0"/>
<dbReference type="Pfam" id="PF00583">
    <property type="entry name" value="Acetyltransf_1"/>
    <property type="match status" value="1"/>
</dbReference>
<dbReference type="InterPro" id="IPR056935">
    <property type="entry name" value="Rv0428c-like_C"/>
</dbReference>
<dbReference type="STRING" id="1121449.SAMN02745704_01448"/>
<dbReference type="GO" id="GO:0016747">
    <property type="term" value="F:acyltransferase activity, transferring groups other than amino-acyl groups"/>
    <property type="evidence" value="ECO:0007669"/>
    <property type="project" value="InterPro"/>
</dbReference>
<dbReference type="PROSITE" id="PS51186">
    <property type="entry name" value="GNAT"/>
    <property type="match status" value="1"/>
</dbReference>
<gene>
    <name evidence="2" type="ORF">SAMN02745704_01448</name>
</gene>
<dbReference type="Proteomes" id="UP000190027">
    <property type="component" value="Unassembled WGS sequence"/>
</dbReference>
<sequence>MLPPQHVEAATHRAWPALINREAGPWTLRFAEGYSKRSNSAWIVQDLPPDRLPHALNALNDVECAYAEAGQPAIFKIPDFLPPELDMALDQKGYDRQDTTLVLLRPLDGSCAAPMPSRPRVSPSNIATKGMDCRFELREPDRWFPGWKECAGNPEHTETHAKLLRLAAPGTLFGSVTRRQTPASCGLGVPDSLFPLFGIFDVVTRANLRRQGHASRLMRELLRGAIRLNATHAYLQVVAHNTPARELYASMGFHEAYRYWYRVGPAPEIRQTDS</sequence>
<dbReference type="InterPro" id="IPR000182">
    <property type="entry name" value="GNAT_dom"/>
</dbReference>
<dbReference type="EMBL" id="FUYC01000005">
    <property type="protein sequence ID" value="SKA81781.1"/>
    <property type="molecule type" value="Genomic_DNA"/>
</dbReference>
<organism evidence="2 3">
    <name type="scientific">Paucidesulfovibrio gracilis DSM 16080</name>
    <dbReference type="NCBI Taxonomy" id="1121449"/>
    <lineage>
        <taxon>Bacteria</taxon>
        <taxon>Pseudomonadati</taxon>
        <taxon>Thermodesulfobacteriota</taxon>
        <taxon>Desulfovibrionia</taxon>
        <taxon>Desulfovibrionales</taxon>
        <taxon>Desulfovibrionaceae</taxon>
        <taxon>Paucidesulfovibrio</taxon>
    </lineage>
</organism>
<protein>
    <submittedName>
        <fullName evidence="2">Acetyltransferase (GNAT) family protein</fullName>
    </submittedName>
</protein>
<dbReference type="Pfam" id="PF24553">
    <property type="entry name" value="Rv0428c_C"/>
    <property type="match status" value="1"/>
</dbReference>
<evidence type="ECO:0000313" key="3">
    <source>
        <dbReference type="Proteomes" id="UP000190027"/>
    </source>
</evidence>
<dbReference type="Gene3D" id="3.40.630.30">
    <property type="match status" value="1"/>
</dbReference>
<proteinExistence type="predicted"/>
<keyword evidence="2" id="KW-0808">Transferase</keyword>
<evidence type="ECO:0000313" key="2">
    <source>
        <dbReference type="EMBL" id="SKA81781.1"/>
    </source>
</evidence>
<dbReference type="RefSeq" id="WP_159447157.1">
    <property type="nucleotide sequence ID" value="NZ_FUYC01000005.1"/>
</dbReference>